<keyword evidence="3" id="KW-1185">Reference proteome</keyword>
<protein>
    <recommendedName>
        <fullName evidence="4">DNA-binding protein</fullName>
    </recommendedName>
</protein>
<gene>
    <name evidence="2" type="ORF">LMG7974_00981</name>
</gene>
<comment type="caution">
    <text evidence="2">The sequence shown here is derived from an EMBL/GenBank/DDBJ whole genome shotgun (WGS) entry which is preliminary data.</text>
</comment>
<sequence length="215" mass="24915">MRKLQVSEAAQELGISKEAVYNRIRRGSLKSSEEDGVKYVLFDDEAKSDEKKTKSTKTQKNTTNSDKFIEFLLNELSELKSQNQNLQSDKEKLYKEKEQMLVNSKAEIMAVYKDKDEKLMQFLNILQKPSLTHDVDVSNTEPVIDAELDDEVSAKFGKFIGLNEYLKELNLDKKTYKKAQKKIIKRINKSKFVKFKDGVIMVKRDKSLYEIIGEI</sequence>
<keyword evidence="1" id="KW-0175">Coiled coil</keyword>
<evidence type="ECO:0000256" key="1">
    <source>
        <dbReference type="SAM" id="Coils"/>
    </source>
</evidence>
<evidence type="ECO:0000313" key="3">
    <source>
        <dbReference type="Proteomes" id="UP000789803"/>
    </source>
</evidence>
<reference evidence="2 3" key="1">
    <citation type="submission" date="2020-11" db="EMBL/GenBank/DDBJ databases">
        <authorList>
            <person name="Peeters C."/>
        </authorList>
    </citation>
    <scope>NUCLEOTIDE SEQUENCE [LARGE SCALE GENOMIC DNA]</scope>
    <source>
        <strain evidence="2 3">LMG 7974</strain>
    </source>
</reference>
<dbReference type="RefSeq" id="WP_229932782.1">
    <property type="nucleotide sequence ID" value="NZ_CAJHOF010000007.1"/>
</dbReference>
<feature type="coiled-coil region" evidence="1">
    <location>
        <begin position="69"/>
        <end position="103"/>
    </location>
</feature>
<name>A0ABN7K7H9_9BACT</name>
<dbReference type="Proteomes" id="UP000789803">
    <property type="component" value="Unassembled WGS sequence"/>
</dbReference>
<proteinExistence type="predicted"/>
<evidence type="ECO:0000313" key="2">
    <source>
        <dbReference type="EMBL" id="CAD7288380.1"/>
    </source>
</evidence>
<evidence type="ECO:0008006" key="4">
    <source>
        <dbReference type="Google" id="ProtNLM"/>
    </source>
</evidence>
<dbReference type="EMBL" id="CAJHOF010000007">
    <property type="protein sequence ID" value="CAD7288380.1"/>
    <property type="molecule type" value="Genomic_DNA"/>
</dbReference>
<accession>A0ABN7K7H9</accession>
<organism evidence="2 3">
    <name type="scientific">Campylobacter majalis</name>
    <dbReference type="NCBI Taxonomy" id="2790656"/>
    <lineage>
        <taxon>Bacteria</taxon>
        <taxon>Pseudomonadati</taxon>
        <taxon>Campylobacterota</taxon>
        <taxon>Epsilonproteobacteria</taxon>
        <taxon>Campylobacterales</taxon>
        <taxon>Campylobacteraceae</taxon>
        <taxon>Campylobacter</taxon>
    </lineage>
</organism>